<proteinExistence type="predicted"/>
<feature type="compositionally biased region" description="Polar residues" evidence="1">
    <location>
        <begin position="1"/>
        <end position="11"/>
    </location>
</feature>
<feature type="compositionally biased region" description="Basic residues" evidence="1">
    <location>
        <begin position="59"/>
        <end position="68"/>
    </location>
</feature>
<protein>
    <submittedName>
        <fullName evidence="2">DNA binding protein</fullName>
    </submittedName>
</protein>
<evidence type="ECO:0000313" key="3">
    <source>
        <dbReference type="Proteomes" id="UP000236291"/>
    </source>
</evidence>
<feature type="region of interest" description="Disordered" evidence="1">
    <location>
        <begin position="1"/>
        <end position="71"/>
    </location>
</feature>
<dbReference type="AlphaFoldDB" id="A0A2K3MHY6"/>
<reference evidence="2 3" key="2">
    <citation type="journal article" date="2017" name="Front. Plant Sci.">
        <title>Gene Classification and Mining of Molecular Markers Useful in Red Clover (Trifolium pratense) Breeding.</title>
        <authorList>
            <person name="Istvanek J."/>
            <person name="Dluhosova J."/>
            <person name="Dluhos P."/>
            <person name="Patkova L."/>
            <person name="Nedelnik J."/>
            <person name="Repkova J."/>
        </authorList>
    </citation>
    <scope>NUCLEOTIDE SEQUENCE [LARGE SCALE GENOMIC DNA]</scope>
    <source>
        <strain evidence="3">cv. Tatra</strain>
        <tissue evidence="2">Young leaves</tissue>
    </source>
</reference>
<dbReference type="ExpressionAtlas" id="A0A2K3MHY6">
    <property type="expression patterns" value="baseline"/>
</dbReference>
<gene>
    <name evidence="2" type="ORF">L195_g046529</name>
</gene>
<feature type="non-terminal residue" evidence="2">
    <location>
        <position position="119"/>
    </location>
</feature>
<evidence type="ECO:0000313" key="2">
    <source>
        <dbReference type="EMBL" id="PNX90405.1"/>
    </source>
</evidence>
<sequence length="119" mass="12089">MEGREGNNSGVTVIGAEAPSTYHMAPRSEAPTQHGAVPESGSGAIGVSPVNVGLDGGTIKKKRGRPRKYGPDGSVAAVALSPLPISSSAAFVNEFSTAKQGKPKGMEFKQSKKGGVDPL</sequence>
<comment type="caution">
    <text evidence="2">The sequence shown here is derived from an EMBL/GenBank/DDBJ whole genome shotgun (WGS) entry which is preliminary data.</text>
</comment>
<organism evidence="2 3">
    <name type="scientific">Trifolium pratense</name>
    <name type="common">Red clover</name>
    <dbReference type="NCBI Taxonomy" id="57577"/>
    <lineage>
        <taxon>Eukaryota</taxon>
        <taxon>Viridiplantae</taxon>
        <taxon>Streptophyta</taxon>
        <taxon>Embryophyta</taxon>
        <taxon>Tracheophyta</taxon>
        <taxon>Spermatophyta</taxon>
        <taxon>Magnoliopsida</taxon>
        <taxon>eudicotyledons</taxon>
        <taxon>Gunneridae</taxon>
        <taxon>Pentapetalae</taxon>
        <taxon>rosids</taxon>
        <taxon>fabids</taxon>
        <taxon>Fabales</taxon>
        <taxon>Fabaceae</taxon>
        <taxon>Papilionoideae</taxon>
        <taxon>50 kb inversion clade</taxon>
        <taxon>NPAAA clade</taxon>
        <taxon>Hologalegina</taxon>
        <taxon>IRL clade</taxon>
        <taxon>Trifolieae</taxon>
        <taxon>Trifolium</taxon>
    </lineage>
</organism>
<accession>A0A2K3MHY6</accession>
<name>A0A2K3MHY6_TRIPR</name>
<reference evidence="2 3" key="1">
    <citation type="journal article" date="2014" name="Am. J. Bot.">
        <title>Genome assembly and annotation for red clover (Trifolium pratense; Fabaceae).</title>
        <authorList>
            <person name="Istvanek J."/>
            <person name="Jaros M."/>
            <person name="Krenek A."/>
            <person name="Repkova J."/>
        </authorList>
    </citation>
    <scope>NUCLEOTIDE SEQUENCE [LARGE SCALE GENOMIC DNA]</scope>
    <source>
        <strain evidence="3">cv. Tatra</strain>
        <tissue evidence="2">Young leaves</tissue>
    </source>
</reference>
<feature type="region of interest" description="Disordered" evidence="1">
    <location>
        <begin position="98"/>
        <end position="119"/>
    </location>
</feature>
<dbReference type="Proteomes" id="UP000236291">
    <property type="component" value="Unassembled WGS sequence"/>
</dbReference>
<evidence type="ECO:0000256" key="1">
    <source>
        <dbReference type="SAM" id="MobiDB-lite"/>
    </source>
</evidence>
<dbReference type="EMBL" id="ASHM01062740">
    <property type="protein sequence ID" value="PNX90405.1"/>
    <property type="molecule type" value="Genomic_DNA"/>
</dbReference>